<dbReference type="InterPro" id="IPR012337">
    <property type="entry name" value="RNaseH-like_sf"/>
</dbReference>
<protein>
    <recommendedName>
        <fullName evidence="4">DUF659 domain-containing protein</fullName>
    </recommendedName>
</protein>
<name>A0A4V1Q3S9_9AGAR</name>
<gene>
    <name evidence="2" type="ORF">EST38_g6203</name>
</gene>
<dbReference type="Proteomes" id="UP000290288">
    <property type="component" value="Unassembled WGS sequence"/>
</dbReference>
<dbReference type="AlphaFoldDB" id="A0A4V1Q3S9"/>
<sequence>MDYADPHLIPKQRIKNVLLPRMRLLINHLPDQLPEKKNAESKYASFLSFALDPDILEKTGCEVATLGEQMEGVFGWKARTEGDGIIPIDERGPALAALVDVLEEFFERHSANNVLKKWIVDILKGLEKVFALHGTQIPLVSQPESVAPSVHNNELTASAKRPRSETLEAAGVQPQSKSKKKKGPRVIYQTKVNAEPGRHADKITSTLVIRFKYVDSSEGFAWKCIAPTCTYEAEGNVAKPRVLKHAATCKKLREWNSDLFMDAVRASKSQALSAQVPSSAEAGSSSAASASADVPLAPISSSASTPTLIKEPNKLPVEAFKAAGRKRFAEEKRIQQLSIDKDVMLFLCVHGITPSVVDSPFWKKIMRRIPGYNPTPATTFKDSYIPQEANWVRDQQLQLLKGTRNLTLTFDGTTIRKPHSFYTTHATTPQREVFFLGGHGDRVTPERHTATWISDRLMEDIEEVGKGNWVAACSDNTNVTKASRRVTVGHVPTMFDLNDSIHHIHGTIQAVTKIDHFKEMITLLRAMLKHFKKSPLSVKYVREEWAKTSSEPFKSFKSVAKTRFDTMYVSACSVKPYLAIVRSLVAKKKITFKLVLDQYIDIVEPMIRALWCLESAFANPSDVYAFWLAIGATLKKLFRLAVDEGGVPIAVANEGHPLLQEIGSWSALQEFKEQLPQFWNRIGIWLIADSVKDENPLEWWESMGSNMYGRVLAIPDGPDFAKLHNGKSTAKYRPVVKFSCLDENALKRLSGEDSESDKVAGKQPDVAGEEELIVLDPLVSRDDSDSESDSEAVDPSPRGTGSLVFFDDTEKREEFQVDGVIDLNAVDLLTFLSSKLSAADIHAAKNAENSSGNAETRLVGSGTDARRPRKAQASDWEDD</sequence>
<dbReference type="EMBL" id="SDEE01000190">
    <property type="protein sequence ID" value="RXW19648.1"/>
    <property type="molecule type" value="Genomic_DNA"/>
</dbReference>
<organism evidence="2 3">
    <name type="scientific">Candolleomyces aberdarensis</name>
    <dbReference type="NCBI Taxonomy" id="2316362"/>
    <lineage>
        <taxon>Eukaryota</taxon>
        <taxon>Fungi</taxon>
        <taxon>Dikarya</taxon>
        <taxon>Basidiomycota</taxon>
        <taxon>Agaricomycotina</taxon>
        <taxon>Agaricomycetes</taxon>
        <taxon>Agaricomycetidae</taxon>
        <taxon>Agaricales</taxon>
        <taxon>Agaricineae</taxon>
        <taxon>Psathyrellaceae</taxon>
        <taxon>Candolleomyces</taxon>
    </lineage>
</organism>
<reference evidence="2 3" key="1">
    <citation type="submission" date="2019-01" db="EMBL/GenBank/DDBJ databases">
        <title>Draft genome sequence of Psathyrella aberdarensis IHI B618.</title>
        <authorList>
            <person name="Buettner E."/>
            <person name="Kellner H."/>
        </authorList>
    </citation>
    <scope>NUCLEOTIDE SEQUENCE [LARGE SCALE GENOMIC DNA]</scope>
    <source>
        <strain evidence="2 3">IHI B618</strain>
    </source>
</reference>
<evidence type="ECO:0000313" key="2">
    <source>
        <dbReference type="EMBL" id="RXW19648.1"/>
    </source>
</evidence>
<accession>A0A4V1Q3S9</accession>
<evidence type="ECO:0000256" key="1">
    <source>
        <dbReference type="SAM" id="MobiDB-lite"/>
    </source>
</evidence>
<dbReference type="OrthoDB" id="4951847at2759"/>
<evidence type="ECO:0008006" key="4">
    <source>
        <dbReference type="Google" id="ProtNLM"/>
    </source>
</evidence>
<comment type="caution">
    <text evidence="2">The sequence shown here is derived from an EMBL/GenBank/DDBJ whole genome shotgun (WGS) entry which is preliminary data.</text>
</comment>
<dbReference type="SUPFAM" id="SSF53098">
    <property type="entry name" value="Ribonuclease H-like"/>
    <property type="match status" value="1"/>
</dbReference>
<proteinExistence type="predicted"/>
<keyword evidence="3" id="KW-1185">Reference proteome</keyword>
<feature type="region of interest" description="Disordered" evidence="1">
    <location>
        <begin position="156"/>
        <end position="185"/>
    </location>
</feature>
<evidence type="ECO:0000313" key="3">
    <source>
        <dbReference type="Proteomes" id="UP000290288"/>
    </source>
</evidence>
<feature type="region of interest" description="Disordered" evidence="1">
    <location>
        <begin position="779"/>
        <end position="804"/>
    </location>
</feature>
<feature type="region of interest" description="Disordered" evidence="1">
    <location>
        <begin position="844"/>
        <end position="879"/>
    </location>
</feature>